<dbReference type="EMBL" id="LR796371">
    <property type="protein sequence ID" value="CAB4139992.1"/>
    <property type="molecule type" value="Genomic_DNA"/>
</dbReference>
<evidence type="ECO:0000313" key="4">
    <source>
        <dbReference type="EMBL" id="CAB4139992.1"/>
    </source>
</evidence>
<dbReference type="PROSITE" id="PS51192">
    <property type="entry name" value="HELICASE_ATP_BIND_1"/>
    <property type="match status" value="1"/>
</dbReference>
<dbReference type="InterPro" id="IPR027417">
    <property type="entry name" value="P-loop_NTPase"/>
</dbReference>
<feature type="domain" description="Helicase ATP-binding" evidence="2">
    <location>
        <begin position="11"/>
        <end position="173"/>
    </location>
</feature>
<dbReference type="SUPFAM" id="SSF52540">
    <property type="entry name" value="P-loop containing nucleoside triphosphate hydrolases"/>
    <property type="match status" value="2"/>
</dbReference>
<dbReference type="GO" id="GO:0031297">
    <property type="term" value="P:replication fork processing"/>
    <property type="evidence" value="ECO:0007669"/>
    <property type="project" value="TreeGrafter"/>
</dbReference>
<dbReference type="GO" id="GO:0006281">
    <property type="term" value="P:DNA repair"/>
    <property type="evidence" value="ECO:0007669"/>
    <property type="project" value="TreeGrafter"/>
</dbReference>
<dbReference type="PROSITE" id="PS51194">
    <property type="entry name" value="HELICASE_CTER"/>
    <property type="match status" value="1"/>
</dbReference>
<evidence type="ECO:0000259" key="2">
    <source>
        <dbReference type="PROSITE" id="PS51192"/>
    </source>
</evidence>
<gene>
    <name evidence="4" type="ORF">UFOVP397_28</name>
</gene>
<dbReference type="GO" id="GO:0016787">
    <property type="term" value="F:hydrolase activity"/>
    <property type="evidence" value="ECO:0007669"/>
    <property type="project" value="UniProtKB-KW"/>
</dbReference>
<name>A0A6J5M1J1_9CAUD</name>
<dbReference type="SMART" id="SM00490">
    <property type="entry name" value="HELICc"/>
    <property type="match status" value="1"/>
</dbReference>
<dbReference type="SMART" id="SM00487">
    <property type="entry name" value="DEXDc"/>
    <property type="match status" value="1"/>
</dbReference>
<protein>
    <submittedName>
        <fullName evidence="4">HELICc domain containing protein</fullName>
    </submittedName>
</protein>
<organism evidence="4">
    <name type="scientific">uncultured Caudovirales phage</name>
    <dbReference type="NCBI Taxonomy" id="2100421"/>
    <lineage>
        <taxon>Viruses</taxon>
        <taxon>Duplodnaviria</taxon>
        <taxon>Heunggongvirae</taxon>
        <taxon>Uroviricota</taxon>
        <taxon>Caudoviricetes</taxon>
        <taxon>Peduoviridae</taxon>
        <taxon>Maltschvirus</taxon>
        <taxon>Maltschvirus maltsch</taxon>
    </lineage>
</organism>
<dbReference type="PANTHER" id="PTHR45766">
    <property type="entry name" value="DNA ANNEALING HELICASE AND ENDONUCLEASE ZRANB3 FAMILY MEMBER"/>
    <property type="match status" value="1"/>
</dbReference>
<dbReference type="InterPro" id="IPR014001">
    <property type="entry name" value="Helicase_ATP-bd"/>
</dbReference>
<feature type="domain" description="Helicase C-terminal" evidence="3">
    <location>
        <begin position="308"/>
        <end position="446"/>
    </location>
</feature>
<reference evidence="4" key="1">
    <citation type="submission" date="2020-04" db="EMBL/GenBank/DDBJ databases">
        <authorList>
            <person name="Chiriac C."/>
            <person name="Salcher M."/>
            <person name="Ghai R."/>
            <person name="Kavagutti S V."/>
        </authorList>
    </citation>
    <scope>NUCLEOTIDE SEQUENCE</scope>
</reference>
<dbReference type="InterPro" id="IPR000330">
    <property type="entry name" value="SNF2_N"/>
</dbReference>
<dbReference type="Pfam" id="PF00176">
    <property type="entry name" value="SNF2-rel_dom"/>
    <property type="match status" value="1"/>
</dbReference>
<dbReference type="CDD" id="cd18793">
    <property type="entry name" value="SF2_C_SNF"/>
    <property type="match status" value="1"/>
</dbReference>
<dbReference type="InterPro" id="IPR049730">
    <property type="entry name" value="SNF2/RAD54-like_C"/>
</dbReference>
<accession>A0A6J5M1J1</accession>
<evidence type="ECO:0000259" key="3">
    <source>
        <dbReference type="PROSITE" id="PS51194"/>
    </source>
</evidence>
<dbReference type="PANTHER" id="PTHR45766:SF6">
    <property type="entry name" value="SWI_SNF-RELATED MATRIX-ASSOCIATED ACTIN-DEPENDENT REGULATOR OF CHROMATIN SUBFAMILY A-LIKE PROTEIN 1"/>
    <property type="match status" value="1"/>
</dbReference>
<dbReference type="GO" id="GO:0005524">
    <property type="term" value="F:ATP binding"/>
    <property type="evidence" value="ECO:0007669"/>
    <property type="project" value="InterPro"/>
</dbReference>
<dbReference type="Pfam" id="PF00271">
    <property type="entry name" value="Helicase_C"/>
    <property type="match status" value="1"/>
</dbReference>
<keyword evidence="1" id="KW-0378">Hydrolase</keyword>
<evidence type="ECO:0000256" key="1">
    <source>
        <dbReference type="ARBA" id="ARBA00022801"/>
    </source>
</evidence>
<dbReference type="InterPro" id="IPR001650">
    <property type="entry name" value="Helicase_C-like"/>
</dbReference>
<dbReference type="Gene3D" id="3.40.50.300">
    <property type="entry name" value="P-loop containing nucleotide triphosphate hydrolases"/>
    <property type="match status" value="2"/>
</dbReference>
<proteinExistence type="predicted"/>
<sequence length="446" mass="48380">MLRPWPHQQQALRDLLLGHSALWWEPGAGKTLPLALAGAEAGGRQLWVTLGMLRDQAARDIEQARGRCSIQIIRSQSDTIASGADVVIVSYDLIRSAPIWRQAFGMRWSSMVCDEAHALKEGRSLRTRAIYGATRESQGALHRKADRVWVATGTPMVNHPGDLYTHISRLWPHLLPGAGRKQDWVDTYCVTRRTQFGLQIVGGRRLDELQALLKRCGTVVKLEDVARDLPALTVDEVPVQLTEEHRAALAAAMTEEQERELVGLLAAIDGGSAKAEAALQGLLLPLASARRVLALAKAAPTAARVAAELEGGLDRVIVFGSHVEALKTAAEALARFGGRLVTGETPPEKRQRDIQSFVAGQVRVLVANTSVAGTGLNLQACRRIVFLDSTWTPAANTQAIRRCHRAGQRRPVHVSFVSVAGSVDEQVQRTLARKAALVNALMGGAE</sequence>